<dbReference type="AlphaFoldDB" id="A0A934Q2K8"/>
<dbReference type="RefSeq" id="WP_200788728.1">
    <property type="nucleotide sequence ID" value="NZ_JAEDAO010000001.1"/>
</dbReference>
<evidence type="ECO:0000313" key="1">
    <source>
        <dbReference type="EMBL" id="MBK0393781.1"/>
    </source>
</evidence>
<sequence length="72" mass="8100">MTWRNPQLADAALQWRIAQNAVARAKHTFRVSDEERCTPPTRPGATDVTALERRATQALAECLRIARQADRA</sequence>
<gene>
    <name evidence="1" type="ORF">I8E28_14375</name>
</gene>
<comment type="caution">
    <text evidence="1">The sequence shown here is derived from an EMBL/GenBank/DDBJ whole genome shotgun (WGS) entry which is preliminary data.</text>
</comment>
<dbReference type="Proteomes" id="UP000617041">
    <property type="component" value="Unassembled WGS sequence"/>
</dbReference>
<protein>
    <submittedName>
        <fullName evidence="1">Uncharacterized protein</fullName>
    </submittedName>
</protein>
<keyword evidence="2" id="KW-1185">Reference proteome</keyword>
<dbReference type="EMBL" id="JAEDAO010000001">
    <property type="protein sequence ID" value="MBK0393781.1"/>
    <property type="molecule type" value="Genomic_DNA"/>
</dbReference>
<evidence type="ECO:0000313" key="2">
    <source>
        <dbReference type="Proteomes" id="UP000617041"/>
    </source>
</evidence>
<proteinExistence type="predicted"/>
<name>A0A934Q2K8_9BURK</name>
<accession>A0A934Q2K8</accession>
<reference evidence="1" key="1">
    <citation type="submission" date="2020-12" db="EMBL/GenBank/DDBJ databases">
        <title>Ramlibacter sp. nov., isolated from a freshwater alga, Cryptomonas.</title>
        <authorList>
            <person name="Kim H.M."/>
            <person name="Jeon C.O."/>
        </authorList>
    </citation>
    <scope>NUCLEOTIDE SEQUENCE</scope>
    <source>
        <strain evidence="1">CrO1</strain>
    </source>
</reference>
<organism evidence="1 2">
    <name type="scientific">Ramlibacter algicola</name>
    <dbReference type="NCBI Taxonomy" id="2795217"/>
    <lineage>
        <taxon>Bacteria</taxon>
        <taxon>Pseudomonadati</taxon>
        <taxon>Pseudomonadota</taxon>
        <taxon>Betaproteobacteria</taxon>
        <taxon>Burkholderiales</taxon>
        <taxon>Comamonadaceae</taxon>
        <taxon>Ramlibacter</taxon>
    </lineage>
</organism>